<evidence type="ECO:0000256" key="1">
    <source>
        <dbReference type="ARBA" id="ARBA00004141"/>
    </source>
</evidence>
<keyword evidence="3 8" id="KW-0812">Transmembrane</keyword>
<keyword evidence="10" id="KW-1185">Reference proteome</keyword>
<evidence type="ECO:0000313" key="9">
    <source>
        <dbReference type="EMBL" id="GGF54729.1"/>
    </source>
</evidence>
<dbReference type="PANTHER" id="PTHR21716:SF16">
    <property type="entry name" value="BLL1467 PROTEIN"/>
    <property type="match status" value="1"/>
</dbReference>
<feature type="transmembrane region" description="Helical" evidence="8">
    <location>
        <begin position="220"/>
        <end position="242"/>
    </location>
</feature>
<gene>
    <name evidence="9" type="ORF">GCM10011402_03380</name>
</gene>
<feature type="transmembrane region" description="Helical" evidence="8">
    <location>
        <begin position="274"/>
        <end position="299"/>
    </location>
</feature>
<keyword evidence="6" id="KW-0175">Coiled coil</keyword>
<evidence type="ECO:0000256" key="8">
    <source>
        <dbReference type="SAM" id="Phobius"/>
    </source>
</evidence>
<dbReference type="RefSeq" id="WP_188713769.1">
    <property type="nucleotide sequence ID" value="NZ_BMIV01000001.1"/>
</dbReference>
<feature type="transmembrane region" description="Helical" evidence="8">
    <location>
        <begin position="74"/>
        <end position="95"/>
    </location>
</feature>
<sequence>MADKRYSFPRFGADGSGASERAANWAVIGIFLILAFAAIAAGRDFLMPVTLAVLLFFVFTPLRRLARRRGIPDWLTATGVTLGLVMAVALIAYAASGPISQATHNLPMISTRLEHKFEEVRASIEDLQKAAEKIDEVQSGGSDAGATITVEQETDSTLKSLIKFTPTIAGQVVFTLVLLFFMLGSGDLLYLKIVQSFDSMSEKRSAYLALRQIEDSLGNYLGAITIINAGLGLAIGLAMFAWGMPGALLFGLGAFVLNFIPYLGAIAGVATAGLVALVVMPGVFWPMMVAGTYMMLTALEGQVITPYFVSRRLQMNTVVVFLAVALWAWLWSVIGMIIAVPVLVVMRVLADYVPGWEKFGNFLAGEDPPAIEDEDEEEAREIVEAGSGAEDEASARAVTAEVVEDNETV</sequence>
<dbReference type="Pfam" id="PF01594">
    <property type="entry name" value="AI-2E_transport"/>
    <property type="match status" value="1"/>
</dbReference>
<name>A0ABQ1VDI9_9RHOB</name>
<evidence type="ECO:0000313" key="10">
    <source>
        <dbReference type="Proteomes" id="UP000640509"/>
    </source>
</evidence>
<evidence type="ECO:0000256" key="4">
    <source>
        <dbReference type="ARBA" id="ARBA00022989"/>
    </source>
</evidence>
<dbReference type="InterPro" id="IPR002549">
    <property type="entry name" value="AI-2E-like"/>
</dbReference>
<accession>A0ABQ1VDI9</accession>
<feature type="region of interest" description="Disordered" evidence="7">
    <location>
        <begin position="367"/>
        <end position="409"/>
    </location>
</feature>
<reference evidence="10" key="1">
    <citation type="journal article" date="2019" name="Int. J. Syst. Evol. Microbiol.">
        <title>The Global Catalogue of Microorganisms (GCM) 10K type strain sequencing project: providing services to taxonomists for standard genome sequencing and annotation.</title>
        <authorList>
            <consortium name="The Broad Institute Genomics Platform"/>
            <consortium name="The Broad Institute Genome Sequencing Center for Infectious Disease"/>
            <person name="Wu L."/>
            <person name="Ma J."/>
        </authorList>
    </citation>
    <scope>NUCLEOTIDE SEQUENCE [LARGE SCALE GENOMIC DNA]</scope>
    <source>
        <strain evidence="10">CGMCC 1.15419</strain>
    </source>
</reference>
<evidence type="ECO:0000256" key="7">
    <source>
        <dbReference type="SAM" id="MobiDB-lite"/>
    </source>
</evidence>
<dbReference type="Proteomes" id="UP000640509">
    <property type="component" value="Unassembled WGS sequence"/>
</dbReference>
<keyword evidence="5 8" id="KW-0472">Membrane</keyword>
<organism evidence="9 10">
    <name type="scientific">Paracoccus acridae</name>
    <dbReference type="NCBI Taxonomy" id="1795310"/>
    <lineage>
        <taxon>Bacteria</taxon>
        <taxon>Pseudomonadati</taxon>
        <taxon>Pseudomonadota</taxon>
        <taxon>Alphaproteobacteria</taxon>
        <taxon>Rhodobacterales</taxon>
        <taxon>Paracoccaceae</taxon>
        <taxon>Paracoccus</taxon>
    </lineage>
</organism>
<dbReference type="EMBL" id="BMIV01000001">
    <property type="protein sequence ID" value="GGF54729.1"/>
    <property type="molecule type" value="Genomic_DNA"/>
</dbReference>
<feature type="transmembrane region" description="Helical" evidence="8">
    <location>
        <begin position="319"/>
        <end position="345"/>
    </location>
</feature>
<evidence type="ECO:0000256" key="3">
    <source>
        <dbReference type="ARBA" id="ARBA00022692"/>
    </source>
</evidence>
<comment type="similarity">
    <text evidence="2">Belongs to the autoinducer-2 exporter (AI-2E) (TC 2.A.86) family.</text>
</comment>
<feature type="transmembrane region" description="Helical" evidence="8">
    <location>
        <begin position="21"/>
        <end position="39"/>
    </location>
</feature>
<feature type="transmembrane region" description="Helical" evidence="8">
    <location>
        <begin position="45"/>
        <end position="62"/>
    </location>
</feature>
<feature type="transmembrane region" description="Helical" evidence="8">
    <location>
        <begin position="168"/>
        <end position="191"/>
    </location>
</feature>
<evidence type="ECO:0000256" key="2">
    <source>
        <dbReference type="ARBA" id="ARBA00009773"/>
    </source>
</evidence>
<keyword evidence="4 8" id="KW-1133">Transmembrane helix</keyword>
<protein>
    <submittedName>
        <fullName evidence="9">AI-2E family transporter</fullName>
    </submittedName>
</protein>
<feature type="compositionally biased region" description="Acidic residues" evidence="7">
    <location>
        <begin position="369"/>
        <end position="379"/>
    </location>
</feature>
<proteinExistence type="inferred from homology"/>
<evidence type="ECO:0000256" key="6">
    <source>
        <dbReference type="SAM" id="Coils"/>
    </source>
</evidence>
<comment type="subcellular location">
    <subcellularLocation>
        <location evidence="1">Membrane</location>
        <topology evidence="1">Multi-pass membrane protein</topology>
    </subcellularLocation>
</comment>
<feature type="coiled-coil region" evidence="6">
    <location>
        <begin position="110"/>
        <end position="137"/>
    </location>
</feature>
<comment type="caution">
    <text evidence="9">The sequence shown here is derived from an EMBL/GenBank/DDBJ whole genome shotgun (WGS) entry which is preliminary data.</text>
</comment>
<dbReference type="PANTHER" id="PTHR21716">
    <property type="entry name" value="TRANSMEMBRANE PROTEIN"/>
    <property type="match status" value="1"/>
</dbReference>
<evidence type="ECO:0000256" key="5">
    <source>
        <dbReference type="ARBA" id="ARBA00023136"/>
    </source>
</evidence>